<accession>A0A9N9JIV0</accession>
<gene>
    <name evidence="1" type="ORF">RFULGI_LOCUS16061</name>
</gene>
<name>A0A9N9JIV0_9GLOM</name>
<sequence>YRALTTVSQDLPKEWLISSERYKIDEIMQKHIPLLEFDMKTQMQSDDSSDSDCEETKDTLEKGDYRNISTILQFLIPKLVVNKVLSYETFTIYLRVSGDERNDLIGDLSQTWTISKEMNKIKENHQCYPGYIHSSIFDKIRIADYV</sequence>
<protein>
    <submittedName>
        <fullName evidence="1">8731_t:CDS:1</fullName>
    </submittedName>
</protein>
<dbReference type="EMBL" id="CAJVPZ010054975">
    <property type="protein sequence ID" value="CAG8783811.1"/>
    <property type="molecule type" value="Genomic_DNA"/>
</dbReference>
<evidence type="ECO:0000313" key="1">
    <source>
        <dbReference type="EMBL" id="CAG8783811.1"/>
    </source>
</evidence>
<reference evidence="1" key="1">
    <citation type="submission" date="2021-06" db="EMBL/GenBank/DDBJ databases">
        <authorList>
            <person name="Kallberg Y."/>
            <person name="Tangrot J."/>
            <person name="Rosling A."/>
        </authorList>
    </citation>
    <scope>NUCLEOTIDE SEQUENCE</scope>
    <source>
        <strain evidence="1">IN212</strain>
    </source>
</reference>
<evidence type="ECO:0000313" key="2">
    <source>
        <dbReference type="Proteomes" id="UP000789396"/>
    </source>
</evidence>
<proteinExistence type="predicted"/>
<organism evidence="1 2">
    <name type="scientific">Racocetra fulgida</name>
    <dbReference type="NCBI Taxonomy" id="60492"/>
    <lineage>
        <taxon>Eukaryota</taxon>
        <taxon>Fungi</taxon>
        <taxon>Fungi incertae sedis</taxon>
        <taxon>Mucoromycota</taxon>
        <taxon>Glomeromycotina</taxon>
        <taxon>Glomeromycetes</taxon>
        <taxon>Diversisporales</taxon>
        <taxon>Gigasporaceae</taxon>
        <taxon>Racocetra</taxon>
    </lineage>
</organism>
<dbReference type="OrthoDB" id="10452378at2759"/>
<dbReference type="Proteomes" id="UP000789396">
    <property type="component" value="Unassembled WGS sequence"/>
</dbReference>
<comment type="caution">
    <text evidence="1">The sequence shown here is derived from an EMBL/GenBank/DDBJ whole genome shotgun (WGS) entry which is preliminary data.</text>
</comment>
<feature type="non-terminal residue" evidence="1">
    <location>
        <position position="146"/>
    </location>
</feature>
<feature type="non-terminal residue" evidence="1">
    <location>
        <position position="1"/>
    </location>
</feature>
<dbReference type="AlphaFoldDB" id="A0A9N9JIV0"/>
<keyword evidence="2" id="KW-1185">Reference proteome</keyword>